<protein>
    <submittedName>
        <fullName evidence="1">Uncharacterized protein</fullName>
    </submittedName>
</protein>
<proteinExistence type="predicted"/>
<sequence>MLNDDTYDSRAFAGIRKQYLEDNLDNRRNSINSVLLSSCRPTLGIDPILWLPMSNTERSRIVRWRLGWLPGGVPKPCIYHPNDMFTKSHAIWCLHMHRRLQMPLTVPDPLSFLINKLPNKRKLKPSSSSAPKASTFSAWTVRWPAMCLILFELDYLHHGELPPETPPLGTKLITWLCNS</sequence>
<reference evidence="1" key="1">
    <citation type="journal article" date="2020" name="Microb. Genom.">
        <title>Genetic diversity of clinical and environmental Mucorales isolates obtained from an investigation of mucormycosis cases among solid organ transplant recipients.</title>
        <authorList>
            <person name="Nguyen M.H."/>
            <person name="Kaul D."/>
            <person name="Muto C."/>
            <person name="Cheng S.J."/>
            <person name="Richter R.A."/>
            <person name="Bruno V.M."/>
            <person name="Liu G."/>
            <person name="Beyhan S."/>
            <person name="Sundermann A.J."/>
            <person name="Mounaud S."/>
            <person name="Pasculle A.W."/>
            <person name="Nierman W.C."/>
            <person name="Driscoll E."/>
            <person name="Cumbie R."/>
            <person name="Clancy C.J."/>
            <person name="Dupont C.L."/>
        </authorList>
    </citation>
    <scope>NUCLEOTIDE SEQUENCE</scope>
    <source>
        <strain evidence="1">GL11</strain>
    </source>
</reference>
<dbReference type="EMBL" id="JAANQT010003038">
    <property type="protein sequence ID" value="KAG1301503.1"/>
    <property type="molecule type" value="Genomic_DNA"/>
</dbReference>
<dbReference type="AlphaFoldDB" id="A0A9P6WYR1"/>
<evidence type="ECO:0000313" key="2">
    <source>
        <dbReference type="Proteomes" id="UP000716291"/>
    </source>
</evidence>
<gene>
    <name evidence="1" type="ORF">G6F64_011741</name>
</gene>
<dbReference type="OrthoDB" id="2277247at2759"/>
<accession>A0A9P6WYR1</accession>
<name>A0A9P6WYR1_RHIOR</name>
<dbReference type="Proteomes" id="UP000716291">
    <property type="component" value="Unassembled WGS sequence"/>
</dbReference>
<comment type="caution">
    <text evidence="1">The sequence shown here is derived from an EMBL/GenBank/DDBJ whole genome shotgun (WGS) entry which is preliminary data.</text>
</comment>
<evidence type="ECO:0000313" key="1">
    <source>
        <dbReference type="EMBL" id="KAG1301503.1"/>
    </source>
</evidence>
<organism evidence="1 2">
    <name type="scientific">Rhizopus oryzae</name>
    <name type="common">Mucormycosis agent</name>
    <name type="synonym">Rhizopus arrhizus var. delemar</name>
    <dbReference type="NCBI Taxonomy" id="64495"/>
    <lineage>
        <taxon>Eukaryota</taxon>
        <taxon>Fungi</taxon>
        <taxon>Fungi incertae sedis</taxon>
        <taxon>Mucoromycota</taxon>
        <taxon>Mucoromycotina</taxon>
        <taxon>Mucoromycetes</taxon>
        <taxon>Mucorales</taxon>
        <taxon>Mucorineae</taxon>
        <taxon>Rhizopodaceae</taxon>
        <taxon>Rhizopus</taxon>
    </lineage>
</organism>
<keyword evidence="2" id="KW-1185">Reference proteome</keyword>